<dbReference type="Gene3D" id="1.10.510.10">
    <property type="entry name" value="Transferase(Phosphotransferase) domain 1"/>
    <property type="match status" value="1"/>
</dbReference>
<keyword evidence="3" id="KW-1185">Reference proteome</keyword>
<feature type="domain" description="Protein kinase" evidence="1">
    <location>
        <begin position="1"/>
        <end position="339"/>
    </location>
</feature>
<evidence type="ECO:0000313" key="3">
    <source>
        <dbReference type="Proteomes" id="UP000800094"/>
    </source>
</evidence>
<dbReference type="PANTHER" id="PTHR44329">
    <property type="entry name" value="SERINE/THREONINE-PROTEIN KINASE TNNI3K-RELATED"/>
    <property type="match status" value="1"/>
</dbReference>
<dbReference type="InterPro" id="IPR051681">
    <property type="entry name" value="Ser/Thr_Kinases-Pseudokinases"/>
</dbReference>
<dbReference type="InterPro" id="IPR008271">
    <property type="entry name" value="Ser/Thr_kinase_AS"/>
</dbReference>
<dbReference type="Proteomes" id="UP000800094">
    <property type="component" value="Unassembled WGS sequence"/>
</dbReference>
<dbReference type="SMART" id="SM00220">
    <property type="entry name" value="S_TKc"/>
    <property type="match status" value="1"/>
</dbReference>
<dbReference type="OrthoDB" id="3791459at2759"/>
<gene>
    <name evidence="2" type="ORF">BU26DRAFT_582865</name>
</gene>
<dbReference type="PROSITE" id="PS00108">
    <property type="entry name" value="PROTEIN_KINASE_ST"/>
    <property type="match status" value="1"/>
</dbReference>
<reference evidence="2" key="1">
    <citation type="journal article" date="2020" name="Stud. Mycol.">
        <title>101 Dothideomycetes genomes: a test case for predicting lifestyles and emergence of pathogens.</title>
        <authorList>
            <person name="Haridas S."/>
            <person name="Albert R."/>
            <person name="Binder M."/>
            <person name="Bloem J."/>
            <person name="Labutti K."/>
            <person name="Salamov A."/>
            <person name="Andreopoulos B."/>
            <person name="Baker S."/>
            <person name="Barry K."/>
            <person name="Bills G."/>
            <person name="Bluhm B."/>
            <person name="Cannon C."/>
            <person name="Castanera R."/>
            <person name="Culley D."/>
            <person name="Daum C."/>
            <person name="Ezra D."/>
            <person name="Gonzalez J."/>
            <person name="Henrissat B."/>
            <person name="Kuo A."/>
            <person name="Liang C."/>
            <person name="Lipzen A."/>
            <person name="Lutzoni F."/>
            <person name="Magnuson J."/>
            <person name="Mondo S."/>
            <person name="Nolan M."/>
            <person name="Ohm R."/>
            <person name="Pangilinan J."/>
            <person name="Park H.-J."/>
            <person name="Ramirez L."/>
            <person name="Alfaro M."/>
            <person name="Sun H."/>
            <person name="Tritt A."/>
            <person name="Yoshinaga Y."/>
            <person name="Zwiers L.-H."/>
            <person name="Turgeon B."/>
            <person name="Goodwin S."/>
            <person name="Spatafora J."/>
            <person name="Crous P."/>
            <person name="Grigoriev I."/>
        </authorList>
    </citation>
    <scope>NUCLEOTIDE SEQUENCE</scope>
    <source>
        <strain evidence="2">CBS 122368</strain>
    </source>
</reference>
<dbReference type="GO" id="GO:0004674">
    <property type="term" value="F:protein serine/threonine kinase activity"/>
    <property type="evidence" value="ECO:0007669"/>
    <property type="project" value="TreeGrafter"/>
</dbReference>
<dbReference type="PROSITE" id="PS50011">
    <property type="entry name" value="PROTEIN_KINASE_DOM"/>
    <property type="match status" value="1"/>
</dbReference>
<protein>
    <submittedName>
        <fullName evidence="2">Kinase-like protein</fullName>
    </submittedName>
</protein>
<dbReference type="Pfam" id="PF00069">
    <property type="entry name" value="Pkinase"/>
    <property type="match status" value="1"/>
</dbReference>
<name>A0A6A6IUW9_9PLEO</name>
<accession>A0A6A6IUW9</accession>
<dbReference type="RefSeq" id="XP_033689369.1">
    <property type="nucleotide sequence ID" value="XM_033834545.1"/>
</dbReference>
<organism evidence="2 3">
    <name type="scientific">Trematosphaeria pertusa</name>
    <dbReference type="NCBI Taxonomy" id="390896"/>
    <lineage>
        <taxon>Eukaryota</taxon>
        <taxon>Fungi</taxon>
        <taxon>Dikarya</taxon>
        <taxon>Ascomycota</taxon>
        <taxon>Pezizomycotina</taxon>
        <taxon>Dothideomycetes</taxon>
        <taxon>Pleosporomycetidae</taxon>
        <taxon>Pleosporales</taxon>
        <taxon>Massarineae</taxon>
        <taxon>Trematosphaeriaceae</taxon>
        <taxon>Trematosphaeria</taxon>
    </lineage>
</organism>
<sequence length="339" mass="38239">MSAQTLTRAVALTRVLGQSGRHYLVERILQDKPGNQGRVYLATSGDHKYVLKSVAPRDFKYFKDMFDDLRSSPYLRVSVDACPDESVFVYKYLRDHLLSFVQNEVPLPITKRILRDALRGITTLHGKGIIHTDIKANNILIEWKDQGGEITVEQVQVADIEDAAYVPKDCVIKGRQVGNWMWRSPEAHASAEVHTPSDMFSFGLVLTTHPSSGESQSTCLFSDICEPLTWLENSGPGIQSMSETGNCESPSGVHIHHPYDKILEVRVDVLPQCKRSSWIVRIEVRRYHCNKLSPGTIAKVPNQTVYTSRSEKVFATAKVLHNYRRYINGTLRVHPVHAS</sequence>
<dbReference type="GeneID" id="54587875"/>
<dbReference type="SUPFAM" id="SSF56112">
    <property type="entry name" value="Protein kinase-like (PK-like)"/>
    <property type="match status" value="1"/>
</dbReference>
<keyword evidence="2" id="KW-0808">Transferase</keyword>
<keyword evidence="2" id="KW-0418">Kinase</keyword>
<dbReference type="InterPro" id="IPR011009">
    <property type="entry name" value="Kinase-like_dom_sf"/>
</dbReference>
<evidence type="ECO:0000259" key="1">
    <source>
        <dbReference type="PROSITE" id="PS50011"/>
    </source>
</evidence>
<dbReference type="InterPro" id="IPR000719">
    <property type="entry name" value="Prot_kinase_dom"/>
</dbReference>
<proteinExistence type="predicted"/>
<dbReference type="GO" id="GO:0005524">
    <property type="term" value="F:ATP binding"/>
    <property type="evidence" value="ECO:0007669"/>
    <property type="project" value="InterPro"/>
</dbReference>
<dbReference type="AlphaFoldDB" id="A0A6A6IUW9"/>
<dbReference type="EMBL" id="ML987190">
    <property type="protein sequence ID" value="KAF2254365.1"/>
    <property type="molecule type" value="Genomic_DNA"/>
</dbReference>
<evidence type="ECO:0000313" key="2">
    <source>
        <dbReference type="EMBL" id="KAF2254365.1"/>
    </source>
</evidence>